<dbReference type="Proteomes" id="UP000283269">
    <property type="component" value="Unassembled WGS sequence"/>
</dbReference>
<proteinExistence type="predicted"/>
<sequence>MHYSTALFNSLPSLQTAEEQFSSKDAKQHLEGPIRKIFLDFDVQTKYGLALLHNHFPLKEGQRLVDYHSTATAWEVDDDVSVVSRKYNGQVVPRAYMFENDDIIPYEFTFVSGSVEEDPVSGDEPFFNALNQTLTSLGLEKLFGVRDLQDYDSEKTVEITEGEANIMLPRSNETFTDATLLEALWVFGPKTTPCYCACYCFRPYCGRGHHINHY</sequence>
<comment type="caution">
    <text evidence="1">The sequence shown here is derived from an EMBL/GenBank/DDBJ whole genome shotgun (WGS) entry which is preliminary data.</text>
</comment>
<evidence type="ECO:0000313" key="1">
    <source>
        <dbReference type="EMBL" id="PPQ83200.1"/>
    </source>
</evidence>
<protein>
    <submittedName>
        <fullName evidence="1">Uncharacterized protein</fullName>
    </submittedName>
</protein>
<evidence type="ECO:0000313" key="2">
    <source>
        <dbReference type="Proteomes" id="UP000283269"/>
    </source>
</evidence>
<dbReference type="InParanoid" id="A0A409WXD9"/>
<dbReference type="EMBL" id="NHYD01003034">
    <property type="protein sequence ID" value="PPQ83200.1"/>
    <property type="molecule type" value="Genomic_DNA"/>
</dbReference>
<gene>
    <name evidence="1" type="ORF">CVT25_004259</name>
</gene>
<name>A0A409WXD9_PSICY</name>
<dbReference type="AlphaFoldDB" id="A0A409WXD9"/>
<keyword evidence="2" id="KW-1185">Reference proteome</keyword>
<accession>A0A409WXD9</accession>
<dbReference type="STRING" id="93625.A0A409WXD9"/>
<dbReference type="OrthoDB" id="2322999at2759"/>
<organism evidence="1 2">
    <name type="scientific">Psilocybe cyanescens</name>
    <dbReference type="NCBI Taxonomy" id="93625"/>
    <lineage>
        <taxon>Eukaryota</taxon>
        <taxon>Fungi</taxon>
        <taxon>Dikarya</taxon>
        <taxon>Basidiomycota</taxon>
        <taxon>Agaricomycotina</taxon>
        <taxon>Agaricomycetes</taxon>
        <taxon>Agaricomycetidae</taxon>
        <taxon>Agaricales</taxon>
        <taxon>Agaricineae</taxon>
        <taxon>Strophariaceae</taxon>
        <taxon>Psilocybe</taxon>
    </lineage>
</organism>
<reference evidence="1 2" key="1">
    <citation type="journal article" date="2018" name="Evol. Lett.">
        <title>Horizontal gene cluster transfer increased hallucinogenic mushroom diversity.</title>
        <authorList>
            <person name="Reynolds H.T."/>
            <person name="Vijayakumar V."/>
            <person name="Gluck-Thaler E."/>
            <person name="Korotkin H.B."/>
            <person name="Matheny P.B."/>
            <person name="Slot J.C."/>
        </authorList>
    </citation>
    <scope>NUCLEOTIDE SEQUENCE [LARGE SCALE GENOMIC DNA]</scope>
    <source>
        <strain evidence="1 2">2631</strain>
    </source>
</reference>